<evidence type="ECO:0000256" key="4">
    <source>
        <dbReference type="RuleBase" id="RU003557"/>
    </source>
</evidence>
<dbReference type="Pfam" id="PF02803">
    <property type="entry name" value="Thiolase_C"/>
    <property type="match status" value="1"/>
</dbReference>
<organism evidence="7">
    <name type="scientific">Timema tahoe</name>
    <dbReference type="NCBI Taxonomy" id="61484"/>
    <lineage>
        <taxon>Eukaryota</taxon>
        <taxon>Metazoa</taxon>
        <taxon>Ecdysozoa</taxon>
        <taxon>Arthropoda</taxon>
        <taxon>Hexapoda</taxon>
        <taxon>Insecta</taxon>
        <taxon>Pterygota</taxon>
        <taxon>Neoptera</taxon>
        <taxon>Polyneoptera</taxon>
        <taxon>Phasmatodea</taxon>
        <taxon>Timematodea</taxon>
        <taxon>Timematoidea</taxon>
        <taxon>Timematidae</taxon>
        <taxon>Timema</taxon>
    </lineage>
</organism>
<reference evidence="7" key="1">
    <citation type="submission" date="2020-11" db="EMBL/GenBank/DDBJ databases">
        <authorList>
            <person name="Tran Van P."/>
        </authorList>
    </citation>
    <scope>NUCLEOTIDE SEQUENCE</scope>
</reference>
<protein>
    <recommendedName>
        <fullName evidence="8">Mitochondrial 3-ketoacyl-coa thiolase</fullName>
    </recommendedName>
</protein>
<dbReference type="FunFam" id="3.40.47.10:FF:000010">
    <property type="entry name" value="Acetyl-CoA acetyltransferase (Thiolase)"/>
    <property type="match status" value="1"/>
</dbReference>
<dbReference type="PROSITE" id="PS00737">
    <property type="entry name" value="THIOLASE_2"/>
    <property type="match status" value="1"/>
</dbReference>
<dbReference type="Pfam" id="PF00108">
    <property type="entry name" value="Thiolase_N"/>
    <property type="match status" value="1"/>
</dbReference>
<dbReference type="AlphaFoldDB" id="A0A7R9NZL9"/>
<sequence length="372" mass="39023">MAALTKGIFIVAAKRTPFGTYGGKFAKTSALELQSVAAKAALAAGGVKPENVDSVVIGNVLMASASDGGFLPRHTLLRSGIPVDRPALGVNRLCGSGFQSIINGAQFILVGDSKVVLTGGTDNMSQSPFAVRNIRFGTTLGTPLELEDTLWSGLTDTYCKLPMALTAEKLSEQFGITRDDTDKFSLRSQTLWKNAHDNGYFKEELAPVTVNIKRKDVVVDVDEHPKPQTTPEILAKLNPVFKKGGVVTAGSASGICDGAGSVIVASEQAVKEQGLTPLARLVGYSIVGVDPSIMGIGPSPAIKNLLKLTGLTLGDIDLVEINEAFAGQTLACRKDLDLDINKLNVNGGAIAVGHPLAASGARITTHLVHELR</sequence>
<dbReference type="PANTHER" id="PTHR18919">
    <property type="entry name" value="ACETYL-COA C-ACYLTRANSFERASE"/>
    <property type="match status" value="1"/>
</dbReference>
<keyword evidence="3 4" id="KW-0012">Acyltransferase</keyword>
<dbReference type="GO" id="GO:0005739">
    <property type="term" value="C:mitochondrion"/>
    <property type="evidence" value="ECO:0007669"/>
    <property type="project" value="TreeGrafter"/>
</dbReference>
<dbReference type="InterPro" id="IPR002155">
    <property type="entry name" value="Thiolase"/>
</dbReference>
<keyword evidence="2 4" id="KW-0808">Transferase</keyword>
<dbReference type="SUPFAM" id="SSF53901">
    <property type="entry name" value="Thiolase-like"/>
    <property type="match status" value="2"/>
</dbReference>
<dbReference type="GO" id="GO:0003985">
    <property type="term" value="F:acetyl-CoA C-acetyltransferase activity"/>
    <property type="evidence" value="ECO:0007669"/>
    <property type="project" value="TreeGrafter"/>
</dbReference>
<evidence type="ECO:0000256" key="1">
    <source>
        <dbReference type="ARBA" id="ARBA00010982"/>
    </source>
</evidence>
<dbReference type="InterPro" id="IPR020617">
    <property type="entry name" value="Thiolase_C"/>
</dbReference>
<evidence type="ECO:0000259" key="6">
    <source>
        <dbReference type="Pfam" id="PF02803"/>
    </source>
</evidence>
<evidence type="ECO:0000313" key="7">
    <source>
        <dbReference type="EMBL" id="CAD7462170.1"/>
    </source>
</evidence>
<gene>
    <name evidence="7" type="ORF">TTEB3V08_LOCUS10064</name>
</gene>
<dbReference type="EMBL" id="OE005704">
    <property type="protein sequence ID" value="CAD7462170.1"/>
    <property type="molecule type" value="Genomic_DNA"/>
</dbReference>
<name>A0A7R9NZL9_9NEOP</name>
<dbReference type="PIRSF" id="PIRSF000429">
    <property type="entry name" value="Ac-CoA_Ac_transf"/>
    <property type="match status" value="1"/>
</dbReference>
<evidence type="ECO:0000259" key="5">
    <source>
        <dbReference type="Pfam" id="PF00108"/>
    </source>
</evidence>
<dbReference type="PANTHER" id="PTHR18919:SF107">
    <property type="entry name" value="ACETYL-COA ACETYLTRANSFERASE, CYTOSOLIC"/>
    <property type="match status" value="1"/>
</dbReference>
<dbReference type="InterPro" id="IPR020615">
    <property type="entry name" value="Thiolase_acyl_enz_int_AS"/>
</dbReference>
<dbReference type="NCBIfam" id="TIGR01930">
    <property type="entry name" value="AcCoA-C-Actrans"/>
    <property type="match status" value="1"/>
</dbReference>
<dbReference type="InterPro" id="IPR020616">
    <property type="entry name" value="Thiolase_N"/>
</dbReference>
<evidence type="ECO:0000256" key="3">
    <source>
        <dbReference type="ARBA" id="ARBA00023315"/>
    </source>
</evidence>
<accession>A0A7R9NZL9</accession>
<dbReference type="GO" id="GO:0006635">
    <property type="term" value="P:fatty acid beta-oxidation"/>
    <property type="evidence" value="ECO:0007669"/>
    <property type="project" value="TreeGrafter"/>
</dbReference>
<evidence type="ECO:0008006" key="8">
    <source>
        <dbReference type="Google" id="ProtNLM"/>
    </source>
</evidence>
<proteinExistence type="inferred from homology"/>
<dbReference type="CDD" id="cd00751">
    <property type="entry name" value="thiolase"/>
    <property type="match status" value="1"/>
</dbReference>
<dbReference type="InterPro" id="IPR016039">
    <property type="entry name" value="Thiolase-like"/>
</dbReference>
<dbReference type="InterPro" id="IPR020613">
    <property type="entry name" value="Thiolase_CS"/>
</dbReference>
<dbReference type="Gene3D" id="3.40.47.10">
    <property type="match status" value="2"/>
</dbReference>
<evidence type="ECO:0000256" key="2">
    <source>
        <dbReference type="ARBA" id="ARBA00022679"/>
    </source>
</evidence>
<comment type="similarity">
    <text evidence="1 4">Belongs to the thiolase-like superfamily. Thiolase family.</text>
</comment>
<dbReference type="PROSITE" id="PS00098">
    <property type="entry name" value="THIOLASE_1"/>
    <property type="match status" value="1"/>
</dbReference>
<feature type="domain" description="Thiolase C-terminal" evidence="6">
    <location>
        <begin position="275"/>
        <end position="372"/>
    </location>
</feature>
<feature type="domain" description="Thiolase N-terminal" evidence="5">
    <location>
        <begin position="8"/>
        <end position="268"/>
    </location>
</feature>